<evidence type="ECO:0000313" key="1">
    <source>
        <dbReference type="EMBL" id="KAJ3563601.1"/>
    </source>
</evidence>
<protein>
    <submittedName>
        <fullName evidence="1">Uncharacterized protein</fullName>
    </submittedName>
</protein>
<gene>
    <name evidence="1" type="ORF">NP233_g8834</name>
</gene>
<dbReference type="EMBL" id="JANIEX010000742">
    <property type="protein sequence ID" value="KAJ3563601.1"/>
    <property type="molecule type" value="Genomic_DNA"/>
</dbReference>
<sequence>MWRDLIDHRNIFILSLFPGKGVINLMNIYSDESSTAINLLHQEVDNLPANTLNLHNLELNGSIVDLVWTQPQPDAINLLRLEHGHKGMSDHVLISILLPNVKADICITQTVVPKGSDEEKAFLGDISLGLGLVDTTSLDSDDKIEVAAHAVAEVFSGAWQHHTKEVVITNCSKSWWDDECNDTIKCYCELWNPVDYKVFWQATWATKRKFFNEKIEEIASERQCPWDLMAWVKQYNLPVCEAIAYNSEPCHDMASLWGALHGTYNAASGWQCDLTILDQLDPSWEQDWLPFSWKEMMDALLACSSLSAPSPDHITWLTSREPS</sequence>
<comment type="caution">
    <text evidence="1">The sequence shown here is derived from an EMBL/GenBank/DDBJ whole genome shotgun (WGS) entry which is preliminary data.</text>
</comment>
<reference evidence="1" key="1">
    <citation type="submission" date="2022-07" db="EMBL/GenBank/DDBJ databases">
        <title>Genome Sequence of Leucocoprinus birnbaumii.</title>
        <authorList>
            <person name="Buettner E."/>
        </authorList>
    </citation>
    <scope>NUCLEOTIDE SEQUENCE</scope>
    <source>
        <strain evidence="1">VT141</strain>
    </source>
</reference>
<dbReference type="Proteomes" id="UP001213000">
    <property type="component" value="Unassembled WGS sequence"/>
</dbReference>
<proteinExistence type="predicted"/>
<organism evidence="1 2">
    <name type="scientific">Leucocoprinus birnbaumii</name>
    <dbReference type="NCBI Taxonomy" id="56174"/>
    <lineage>
        <taxon>Eukaryota</taxon>
        <taxon>Fungi</taxon>
        <taxon>Dikarya</taxon>
        <taxon>Basidiomycota</taxon>
        <taxon>Agaricomycotina</taxon>
        <taxon>Agaricomycetes</taxon>
        <taxon>Agaricomycetidae</taxon>
        <taxon>Agaricales</taxon>
        <taxon>Agaricineae</taxon>
        <taxon>Agaricaceae</taxon>
        <taxon>Leucocoprinus</taxon>
    </lineage>
</organism>
<keyword evidence="2" id="KW-1185">Reference proteome</keyword>
<accession>A0AAD5VLP8</accession>
<evidence type="ECO:0000313" key="2">
    <source>
        <dbReference type="Proteomes" id="UP001213000"/>
    </source>
</evidence>
<name>A0AAD5VLP8_9AGAR</name>
<dbReference type="AlphaFoldDB" id="A0AAD5VLP8"/>